<dbReference type="PANTHER" id="PTHR43181:SF1">
    <property type="entry name" value="2-C-METHYL-D-ERYTHRITOL 2,4-CYCLODIPHOSPHATE SYNTHASE, CHLOROPLASTIC"/>
    <property type="match status" value="1"/>
</dbReference>
<dbReference type="PANTHER" id="PTHR43181">
    <property type="entry name" value="2-C-METHYL-D-ERYTHRITOL 2,4-CYCLODIPHOSPHATE SYNTHASE, CHLOROPLASTIC"/>
    <property type="match status" value="1"/>
</dbReference>
<comment type="cofactor">
    <cofactor evidence="7">
        <name>a divalent metal cation</name>
        <dbReference type="ChEBI" id="CHEBI:60240"/>
    </cofactor>
    <text evidence="7">Binds 1 divalent metal cation per subunit.</text>
</comment>
<keyword evidence="6 7" id="KW-0456">Lyase</keyword>
<keyword evidence="4 7" id="KW-0479">Metal-binding</keyword>
<evidence type="ECO:0000256" key="3">
    <source>
        <dbReference type="ARBA" id="ARBA00012579"/>
    </source>
</evidence>
<accession>A0A848RSS5</accession>
<dbReference type="EC" id="4.6.1.12" evidence="3 7"/>
<dbReference type="CDD" id="cd00554">
    <property type="entry name" value="MECDP_synthase"/>
    <property type="match status" value="1"/>
</dbReference>
<dbReference type="GO" id="GO:0016114">
    <property type="term" value="P:terpenoid biosynthetic process"/>
    <property type="evidence" value="ECO:0007669"/>
    <property type="project" value="InterPro"/>
</dbReference>
<evidence type="ECO:0000256" key="1">
    <source>
        <dbReference type="ARBA" id="ARBA00000200"/>
    </source>
</evidence>
<feature type="binding site" evidence="7">
    <location>
        <position position="18"/>
    </location>
    <ligand>
        <name>a divalent metal cation</name>
        <dbReference type="ChEBI" id="CHEBI:60240"/>
    </ligand>
</feature>
<comment type="caution">
    <text evidence="7">Lacks conserved residue(s) required for the propagation of feature annotation.</text>
</comment>
<dbReference type="Proteomes" id="UP000582487">
    <property type="component" value="Unassembled WGS sequence"/>
</dbReference>
<comment type="function">
    <text evidence="7">Involved in the biosynthesis of isopentenyl diphosphate (IPP) and dimethylallyl diphosphate (DMAPP), two major building blocks of isoprenoid compounds. Catalyzes the conversion of 4-diphosphocytidyl-2-C-methyl-D-erythritol 2-phosphate (CDP-ME2P) to 2-C-methyl-D-erythritol 2,4-cyclodiphosphate (ME-CPP) with a corresponding release of cytidine 5-monophosphate (CMP).</text>
</comment>
<organism evidence="10 11">
    <name type="scientific">Mobiluncus mulieris</name>
    <dbReference type="NCBI Taxonomy" id="2052"/>
    <lineage>
        <taxon>Bacteria</taxon>
        <taxon>Bacillati</taxon>
        <taxon>Actinomycetota</taxon>
        <taxon>Actinomycetes</taxon>
        <taxon>Actinomycetales</taxon>
        <taxon>Actinomycetaceae</taxon>
        <taxon>Mobiluncus</taxon>
    </lineage>
</organism>
<dbReference type="InterPro" id="IPR036571">
    <property type="entry name" value="MECDP_synthase_sf"/>
</dbReference>
<comment type="catalytic activity">
    <reaction evidence="1 7 8">
        <text>4-CDP-2-C-methyl-D-erythritol 2-phosphate = 2-C-methyl-D-erythritol 2,4-cyclic diphosphate + CMP</text>
        <dbReference type="Rhea" id="RHEA:23864"/>
        <dbReference type="ChEBI" id="CHEBI:57919"/>
        <dbReference type="ChEBI" id="CHEBI:58483"/>
        <dbReference type="ChEBI" id="CHEBI:60377"/>
        <dbReference type="EC" id="4.6.1.12"/>
    </reaction>
</comment>
<feature type="domain" description="2-C-methyl-D-erythritol 2,4-cyclodiphosphate synthase" evidence="9">
    <location>
        <begin position="9"/>
        <end position="170"/>
    </location>
</feature>
<comment type="caution">
    <text evidence="10">The sequence shown here is derived from an EMBL/GenBank/DDBJ whole genome shotgun (WGS) entry which is preliminary data.</text>
</comment>
<name>A0A848RSS5_9ACTO</name>
<dbReference type="UniPathway" id="UPA00056">
    <property type="reaction ID" value="UER00095"/>
</dbReference>
<evidence type="ECO:0000256" key="4">
    <source>
        <dbReference type="ARBA" id="ARBA00022723"/>
    </source>
</evidence>
<evidence type="ECO:0000256" key="6">
    <source>
        <dbReference type="ARBA" id="ARBA00023239"/>
    </source>
</evidence>
<dbReference type="GO" id="GO:0046872">
    <property type="term" value="F:metal ion binding"/>
    <property type="evidence" value="ECO:0007669"/>
    <property type="project" value="UniProtKB-KW"/>
</dbReference>
<feature type="binding site" evidence="7">
    <location>
        <begin position="16"/>
        <end position="18"/>
    </location>
    <ligand>
        <name>4-CDP-2-C-methyl-D-erythritol 2-phosphate</name>
        <dbReference type="ChEBI" id="CHEBI:57919"/>
    </ligand>
</feature>
<dbReference type="HAMAP" id="MF_00107">
    <property type="entry name" value="IspF"/>
    <property type="match status" value="1"/>
</dbReference>
<evidence type="ECO:0000256" key="5">
    <source>
        <dbReference type="ARBA" id="ARBA00023229"/>
    </source>
</evidence>
<feature type="binding site" evidence="7">
    <location>
        <begin position="148"/>
        <end position="151"/>
    </location>
    <ligand>
        <name>4-CDP-2-C-methyl-D-erythritol 2-phosphate</name>
        <dbReference type="ChEBI" id="CHEBI:57919"/>
    </ligand>
</feature>
<evidence type="ECO:0000313" key="11">
    <source>
        <dbReference type="Proteomes" id="UP000582487"/>
    </source>
</evidence>
<dbReference type="AlphaFoldDB" id="A0A848RSS5"/>
<dbReference type="Gene3D" id="3.30.1330.50">
    <property type="entry name" value="2-C-methyl-D-erythritol 2,4-cyclodiphosphate synthase"/>
    <property type="match status" value="1"/>
</dbReference>
<evidence type="ECO:0000256" key="8">
    <source>
        <dbReference type="RuleBase" id="RU004395"/>
    </source>
</evidence>
<dbReference type="EMBL" id="JABCUV010000005">
    <property type="protein sequence ID" value="NMW93136.1"/>
    <property type="molecule type" value="Genomic_DNA"/>
</dbReference>
<dbReference type="RefSeq" id="WP_004016077.1">
    <property type="nucleotide sequence ID" value="NZ_CAMPUA010000001.1"/>
</dbReference>
<evidence type="ECO:0000256" key="2">
    <source>
        <dbReference type="ARBA" id="ARBA00004709"/>
    </source>
</evidence>
<dbReference type="PROSITE" id="PS01350">
    <property type="entry name" value="ISPF"/>
    <property type="match status" value="1"/>
</dbReference>
<feature type="binding site" evidence="7">
    <location>
        <begin position="53"/>
        <end position="54"/>
    </location>
    <ligand>
        <name>4-CDP-2-C-methyl-D-erythritol 2-phosphate</name>
        <dbReference type="ChEBI" id="CHEBI:57919"/>
    </ligand>
</feature>
<keyword evidence="5 7" id="KW-0414">Isoprene biosynthesis</keyword>
<dbReference type="SUPFAM" id="SSF69765">
    <property type="entry name" value="IpsF-like"/>
    <property type="match status" value="1"/>
</dbReference>
<feature type="site" description="Transition state stabilizer" evidence="7">
    <location>
        <position position="149"/>
    </location>
</feature>
<dbReference type="InterPro" id="IPR003526">
    <property type="entry name" value="MECDP_synthase"/>
</dbReference>
<feature type="binding site" evidence="7">
    <location>
        <position position="16"/>
    </location>
    <ligand>
        <name>a divalent metal cation</name>
        <dbReference type="ChEBI" id="CHEBI:60240"/>
    </ligand>
</feature>
<dbReference type="GO" id="GO:0019288">
    <property type="term" value="P:isopentenyl diphosphate biosynthetic process, methylerythritol 4-phosphate pathway"/>
    <property type="evidence" value="ECO:0007669"/>
    <property type="project" value="UniProtKB-UniRule"/>
</dbReference>
<evidence type="ECO:0000313" key="10">
    <source>
        <dbReference type="EMBL" id="NMW93136.1"/>
    </source>
</evidence>
<feature type="site" description="Transition state stabilizer" evidence="7">
    <location>
        <position position="53"/>
    </location>
</feature>
<sequence length="198" mass="21390">MGYDETMDLRVGQGFDAHRFARQSDGSLAAANPGQPLMIATLAIPDAPRLEGHSDGDVAAHALADALLSAADLGDLGSNFGVDRPEYAGAAGRVFLEAAVEKLRREHWEVVNASVQVIGQVPRLAPYYHAARAALSQILQAPVSFTATTTDRMGFTGNKEGLAALGICLLRQCYRPRTIMRTIMRTALRTSRTINRRD</sequence>
<feature type="binding site" evidence="7">
    <location>
        <position position="155"/>
    </location>
    <ligand>
        <name>4-CDP-2-C-methyl-D-erythritol 2-phosphate</name>
        <dbReference type="ChEBI" id="CHEBI:57919"/>
    </ligand>
</feature>
<proteinExistence type="inferred from homology"/>
<dbReference type="NCBIfam" id="TIGR00151">
    <property type="entry name" value="ispF"/>
    <property type="match status" value="1"/>
</dbReference>
<comment type="subunit">
    <text evidence="7">Homotrimer.</text>
</comment>
<dbReference type="Pfam" id="PF02542">
    <property type="entry name" value="YgbB"/>
    <property type="match status" value="1"/>
</dbReference>
<gene>
    <name evidence="7" type="primary">ispF</name>
    <name evidence="10" type="ORF">HHJ74_05425</name>
</gene>
<reference evidence="10 11" key="1">
    <citation type="submission" date="2020-04" db="EMBL/GenBank/DDBJ databases">
        <title>Antimicrobial susceptibility and clonality of vaginal-derived multi-drug resistant Mobiluncus isolates in China.</title>
        <authorList>
            <person name="Zhang X."/>
        </authorList>
    </citation>
    <scope>NUCLEOTIDE SEQUENCE [LARGE SCALE GENOMIC DNA]</scope>
    <source>
        <strain evidence="10 11">7</strain>
    </source>
</reference>
<dbReference type="InterPro" id="IPR020555">
    <property type="entry name" value="MECDP_synthase_CS"/>
</dbReference>
<protein>
    <recommendedName>
        <fullName evidence="3 7">2-C-methyl-D-erythritol 2,4-cyclodiphosphate synthase</fullName>
        <shortName evidence="7">MECDP-synthase</shortName>
        <shortName evidence="7">MECPP-synthase</shortName>
        <shortName evidence="7">MECPS</shortName>
        <ecNumber evidence="3 7">4.6.1.12</ecNumber>
    </recommendedName>
</protein>
<feature type="binding site" evidence="7">
    <location>
        <begin position="75"/>
        <end position="77"/>
    </location>
    <ligand>
        <name>4-CDP-2-C-methyl-D-erythritol 2-phosphate</name>
        <dbReference type="ChEBI" id="CHEBI:57919"/>
    </ligand>
</feature>
<dbReference type="GO" id="GO:0008685">
    <property type="term" value="F:2-C-methyl-D-erythritol 2,4-cyclodiphosphate synthase activity"/>
    <property type="evidence" value="ECO:0007669"/>
    <property type="project" value="UniProtKB-UniRule"/>
</dbReference>
<comment type="similarity">
    <text evidence="7 8">Belongs to the IspF family.</text>
</comment>
<feature type="binding site" evidence="7">
    <location>
        <position position="61"/>
    </location>
    <ligand>
        <name>a divalent metal cation</name>
        <dbReference type="ChEBI" id="CHEBI:60240"/>
    </ligand>
</feature>
<comment type="pathway">
    <text evidence="2 7">Isoprenoid biosynthesis; isopentenyl diphosphate biosynthesis via DXP pathway; isopentenyl diphosphate from 1-deoxy-D-xylulose 5-phosphate: step 4/6.</text>
</comment>
<evidence type="ECO:0000259" key="9">
    <source>
        <dbReference type="Pfam" id="PF02542"/>
    </source>
</evidence>
<evidence type="ECO:0000256" key="7">
    <source>
        <dbReference type="HAMAP-Rule" id="MF_00107"/>
    </source>
</evidence>